<sequence>MPLAVSLTGGNRNDVTRLPPFLAKPLRLWAG</sequence>
<evidence type="ECO:0000313" key="1">
    <source>
        <dbReference type="EMBL" id="MEU9580501.1"/>
    </source>
</evidence>
<dbReference type="EMBL" id="JBEZNA010000077">
    <property type="protein sequence ID" value="MEU9580501.1"/>
    <property type="molecule type" value="Genomic_DNA"/>
</dbReference>
<protein>
    <recommendedName>
        <fullName evidence="3">Transposase</fullName>
    </recommendedName>
</protein>
<comment type="caution">
    <text evidence="1">The sequence shown here is derived from an EMBL/GenBank/DDBJ whole genome shotgun (WGS) entry which is preliminary data.</text>
</comment>
<evidence type="ECO:0008006" key="3">
    <source>
        <dbReference type="Google" id="ProtNLM"/>
    </source>
</evidence>
<evidence type="ECO:0000313" key="2">
    <source>
        <dbReference type="Proteomes" id="UP001551584"/>
    </source>
</evidence>
<organism evidence="1 2">
    <name type="scientific">Streptomyces chilikensis</name>
    <dbReference type="NCBI Taxonomy" id="1194079"/>
    <lineage>
        <taxon>Bacteria</taxon>
        <taxon>Bacillati</taxon>
        <taxon>Actinomycetota</taxon>
        <taxon>Actinomycetes</taxon>
        <taxon>Kitasatosporales</taxon>
        <taxon>Streptomycetaceae</taxon>
        <taxon>Streptomyces</taxon>
    </lineage>
</organism>
<gene>
    <name evidence="1" type="ORF">AB0D95_25105</name>
</gene>
<accession>A0ABV3EWJ6</accession>
<reference evidence="1 2" key="1">
    <citation type="submission" date="2024-06" db="EMBL/GenBank/DDBJ databases">
        <title>The Natural Products Discovery Center: Release of the First 8490 Sequenced Strains for Exploring Actinobacteria Biosynthetic Diversity.</title>
        <authorList>
            <person name="Kalkreuter E."/>
            <person name="Kautsar S.A."/>
            <person name="Yang D."/>
            <person name="Bader C.D."/>
            <person name="Teijaro C.N."/>
            <person name="Fluegel L."/>
            <person name="Davis C.M."/>
            <person name="Simpson J.R."/>
            <person name="Lauterbach L."/>
            <person name="Steele A.D."/>
            <person name="Gui C."/>
            <person name="Meng S."/>
            <person name="Li G."/>
            <person name="Viehrig K."/>
            <person name="Ye F."/>
            <person name="Su P."/>
            <person name="Kiefer A.F."/>
            <person name="Nichols A."/>
            <person name="Cepeda A.J."/>
            <person name="Yan W."/>
            <person name="Fan B."/>
            <person name="Jiang Y."/>
            <person name="Adhikari A."/>
            <person name="Zheng C.-J."/>
            <person name="Schuster L."/>
            <person name="Cowan T.M."/>
            <person name="Smanski M.J."/>
            <person name="Chevrette M.G."/>
            <person name="De Carvalho L.P.S."/>
            <person name="Shen B."/>
        </authorList>
    </citation>
    <scope>NUCLEOTIDE SEQUENCE [LARGE SCALE GENOMIC DNA]</scope>
    <source>
        <strain evidence="1 2">NPDC048117</strain>
    </source>
</reference>
<proteinExistence type="predicted"/>
<dbReference type="Proteomes" id="UP001551584">
    <property type="component" value="Unassembled WGS sequence"/>
</dbReference>
<keyword evidence="2" id="KW-1185">Reference proteome</keyword>
<name>A0ABV3EWJ6_9ACTN</name>